<sequence>MEGHTIPSFKGGTIPISTEDIDSFSLLDIVWSNKFENENIDPDDAKKKEADFLKGAPPQWMNLYWSEKEATPFVTRNGYNDLIQLVNKNKRKLWSVTDMHLLYQPGSGGSTLAMQVLWKFRKELRCARVTDSALDVTELSKQVVKLFLVGDDQDQNTVLLLLDIREKMNEDQPFKRIFQDNLIKEINRQNIKVNIPVVIILNCIIMYFTRSDEFSLEANLSEDEEKRLSEKHNEVTEKHEGHEKFRGFNGMLRNFSVPHDRSVLKCVETFTPSPQFFMIPTPNGDKIQVKKKEIYTKSCLDILWANMYEDVPLDRLSAKDLECEFLKGGQPQWIYFYCLEHEGSLFVKRDLYDSLIQQINVQQKSQWNVTTINLFHHPGSGGSTLAMRVLWDLRKQFRCAKLKYKTSDIVIIKDDIFRLFKEGGEKNNNTVLLLLDVGEEGKKISHLLHKELQKRSAGDNIPMLIIMNVESKTTIPKSTTVKLKMELLPKEKTLFKEHKAVIKEKHGEDSEKFYGYNIMHGNFRKDFVKNLIKNDLKCYAKANKTSTNTKLFSFLALLNSYIPGSCLLGNLCQEFFASQQSHEQFEEIMTPFMDLLVIYTAEHCEERFVRIAHPMIADACIQMLLACSMTRGDITHRFLYSIVKVLNKQADFLHICKDILITRQKGEQEDDLFSKLILDIMEEDHQMNSANCISVLQFASKLYYKDAFYPQALARFYYIKLRYYTKAEEFAKCAIQRDPKNSFIRDTLGQVYKNRLRKTVKDKASPNYARRVLEHAVSAAKAFKEESEKAEEEQESDIRNSNVPNTFNIRGIFGYIQVIKILFDALTQHSSQWAEFLRGKTSVTSLGSSFKDQKLKRYNSFLKNLKDEIKEKNHFFQCYLTYSKPSIEKQEPPYFRRDIDECYRRYVIQGEQAARSEQQVLELKQANTFPGLLHLLDQDISKTELEKILRCSVNNADDNQNYILANIILCNKSPTSQFLMPKKELQNIIMRYWQAEKRYRSPEFYLLVLLLFWPEEDELNQGTPNRPNLAESVKYMHQAFERTYKKHLCSRYLVPLFFLGKGENLQRLVHRSKVDQHQMDVLTKGDEKAEIQDLHRVQGEVRDHRVFALRGANQIEVTPHHPASVRGQGYVSFYLGFKIKGPVAYNIRRE</sequence>
<feature type="coiled-coil region" evidence="1">
    <location>
        <begin position="773"/>
        <end position="800"/>
    </location>
</feature>
<reference evidence="2 3" key="1">
    <citation type="submission" date="2018-10" db="EMBL/GenBank/DDBJ databases">
        <title>Genome assembly for a Yunnan-Guizhou Plateau 3E fish, Anabarilius grahami (Regan), and its evolutionary and genetic applications.</title>
        <authorList>
            <person name="Jiang W."/>
        </authorList>
    </citation>
    <scope>NUCLEOTIDE SEQUENCE [LARGE SCALE GENOMIC DNA]</scope>
    <source>
        <strain evidence="2">AG-KIZ</strain>
        <tissue evidence="2">Muscle</tissue>
    </source>
</reference>
<dbReference type="EMBL" id="RJVU01032974">
    <property type="protein sequence ID" value="ROL48143.1"/>
    <property type="molecule type" value="Genomic_DNA"/>
</dbReference>
<evidence type="ECO:0000256" key="1">
    <source>
        <dbReference type="SAM" id="Coils"/>
    </source>
</evidence>
<keyword evidence="1" id="KW-0175">Coiled coil</keyword>
<protein>
    <submittedName>
        <fullName evidence="2">Sterile alpha motif domain-containing protein 9-like</fullName>
    </submittedName>
</protein>
<organism evidence="2 3">
    <name type="scientific">Anabarilius grahami</name>
    <name type="common">Kanglang fish</name>
    <name type="synonym">Barilius grahami</name>
    <dbReference type="NCBI Taxonomy" id="495550"/>
    <lineage>
        <taxon>Eukaryota</taxon>
        <taxon>Metazoa</taxon>
        <taxon>Chordata</taxon>
        <taxon>Craniata</taxon>
        <taxon>Vertebrata</taxon>
        <taxon>Euteleostomi</taxon>
        <taxon>Actinopterygii</taxon>
        <taxon>Neopterygii</taxon>
        <taxon>Teleostei</taxon>
        <taxon>Ostariophysi</taxon>
        <taxon>Cypriniformes</taxon>
        <taxon>Xenocyprididae</taxon>
        <taxon>Xenocypridinae</taxon>
        <taxon>Xenocypridinae incertae sedis</taxon>
        <taxon>Anabarilius</taxon>
    </lineage>
</organism>
<dbReference type="Proteomes" id="UP000281406">
    <property type="component" value="Unassembled WGS sequence"/>
</dbReference>
<evidence type="ECO:0000313" key="2">
    <source>
        <dbReference type="EMBL" id="ROL48143.1"/>
    </source>
</evidence>
<dbReference type="AlphaFoldDB" id="A0A3N0YPP0"/>
<comment type="caution">
    <text evidence="2">The sequence shown here is derived from an EMBL/GenBank/DDBJ whole genome shotgun (WGS) entry which is preliminary data.</text>
</comment>
<dbReference type="PANTHER" id="PTHR16155">
    <property type="entry name" value="DED DOMAIN-CONTAINING PROTEIN"/>
    <property type="match status" value="1"/>
</dbReference>
<proteinExistence type="predicted"/>
<gene>
    <name evidence="2" type="ORF">DPX16_3134</name>
</gene>
<keyword evidence="3" id="KW-1185">Reference proteome</keyword>
<dbReference type="PANTHER" id="PTHR16155:SF18">
    <property type="entry name" value="STERILE ALPHA MOTIF DOMAIN-CONTAINING PROTEIN 9-LIKE"/>
    <property type="match status" value="1"/>
</dbReference>
<accession>A0A3N0YPP0</accession>
<name>A0A3N0YPP0_ANAGA</name>
<dbReference type="OrthoDB" id="2337140at2759"/>
<evidence type="ECO:0000313" key="3">
    <source>
        <dbReference type="Proteomes" id="UP000281406"/>
    </source>
</evidence>
<dbReference type="GO" id="GO:0005737">
    <property type="term" value="C:cytoplasm"/>
    <property type="evidence" value="ECO:0007669"/>
    <property type="project" value="TreeGrafter"/>
</dbReference>